<reference evidence="1 2" key="1">
    <citation type="journal article" date="2006" name="Science">
        <title>The genome of black cottonwood, Populus trichocarpa (Torr. &amp; Gray).</title>
        <authorList>
            <person name="Tuskan G.A."/>
            <person name="Difazio S."/>
            <person name="Jansson S."/>
            <person name="Bohlmann J."/>
            <person name="Grigoriev I."/>
            <person name="Hellsten U."/>
            <person name="Putnam N."/>
            <person name="Ralph S."/>
            <person name="Rombauts S."/>
            <person name="Salamov A."/>
            <person name="Schein J."/>
            <person name="Sterck L."/>
            <person name="Aerts A."/>
            <person name="Bhalerao R.R."/>
            <person name="Bhalerao R.P."/>
            <person name="Blaudez D."/>
            <person name="Boerjan W."/>
            <person name="Brun A."/>
            <person name="Brunner A."/>
            <person name="Busov V."/>
            <person name="Campbell M."/>
            <person name="Carlson J."/>
            <person name="Chalot M."/>
            <person name="Chapman J."/>
            <person name="Chen G.L."/>
            <person name="Cooper D."/>
            <person name="Coutinho P.M."/>
            <person name="Couturier J."/>
            <person name="Covert S."/>
            <person name="Cronk Q."/>
            <person name="Cunningham R."/>
            <person name="Davis J."/>
            <person name="Degroeve S."/>
            <person name="Dejardin A."/>
            <person name="Depamphilis C."/>
            <person name="Detter J."/>
            <person name="Dirks B."/>
            <person name="Dubchak I."/>
            <person name="Duplessis S."/>
            <person name="Ehlting J."/>
            <person name="Ellis B."/>
            <person name="Gendler K."/>
            <person name="Goodstein D."/>
            <person name="Gribskov M."/>
            <person name="Grimwood J."/>
            <person name="Groover A."/>
            <person name="Gunter L."/>
            <person name="Hamberger B."/>
            <person name="Heinze B."/>
            <person name="Helariutta Y."/>
            <person name="Henrissat B."/>
            <person name="Holligan D."/>
            <person name="Holt R."/>
            <person name="Huang W."/>
            <person name="Islam-Faridi N."/>
            <person name="Jones S."/>
            <person name="Jones-Rhoades M."/>
            <person name="Jorgensen R."/>
            <person name="Joshi C."/>
            <person name="Kangasjarvi J."/>
            <person name="Karlsson J."/>
            <person name="Kelleher C."/>
            <person name="Kirkpatrick R."/>
            <person name="Kirst M."/>
            <person name="Kohler A."/>
            <person name="Kalluri U."/>
            <person name="Larimer F."/>
            <person name="Leebens-Mack J."/>
            <person name="Leple J.C."/>
            <person name="Locascio P."/>
            <person name="Lou Y."/>
            <person name="Lucas S."/>
            <person name="Martin F."/>
            <person name="Montanini B."/>
            <person name="Napoli C."/>
            <person name="Nelson D.R."/>
            <person name="Nelson C."/>
            <person name="Nieminen K."/>
            <person name="Nilsson O."/>
            <person name="Pereda V."/>
            <person name="Peter G."/>
            <person name="Philippe R."/>
            <person name="Pilate G."/>
            <person name="Poliakov A."/>
            <person name="Razumovskaya J."/>
            <person name="Richardson P."/>
            <person name="Rinaldi C."/>
            <person name="Ritland K."/>
            <person name="Rouze P."/>
            <person name="Ryaboy D."/>
            <person name="Schmutz J."/>
            <person name="Schrader J."/>
            <person name="Segerman B."/>
            <person name="Shin H."/>
            <person name="Siddiqui A."/>
            <person name="Sterky F."/>
            <person name="Terry A."/>
            <person name="Tsai C.J."/>
            <person name="Uberbacher E."/>
            <person name="Unneberg P."/>
            <person name="Vahala J."/>
            <person name="Wall K."/>
            <person name="Wessler S."/>
            <person name="Yang G."/>
            <person name="Yin T."/>
            <person name="Douglas C."/>
            <person name="Marra M."/>
            <person name="Sandberg G."/>
            <person name="Van de Peer Y."/>
            <person name="Rokhsar D."/>
        </authorList>
    </citation>
    <scope>NUCLEOTIDE SEQUENCE [LARGE SCALE GENOMIC DNA]</scope>
    <source>
        <strain evidence="2">cv. Nisqually</strain>
    </source>
</reference>
<accession>A0ACC0SP70</accession>
<organism evidence="1 2">
    <name type="scientific">Populus trichocarpa</name>
    <name type="common">Western balsam poplar</name>
    <name type="synonym">Populus balsamifera subsp. trichocarpa</name>
    <dbReference type="NCBI Taxonomy" id="3694"/>
    <lineage>
        <taxon>Eukaryota</taxon>
        <taxon>Viridiplantae</taxon>
        <taxon>Streptophyta</taxon>
        <taxon>Embryophyta</taxon>
        <taxon>Tracheophyta</taxon>
        <taxon>Spermatophyta</taxon>
        <taxon>Magnoliopsida</taxon>
        <taxon>eudicotyledons</taxon>
        <taxon>Gunneridae</taxon>
        <taxon>Pentapetalae</taxon>
        <taxon>rosids</taxon>
        <taxon>fabids</taxon>
        <taxon>Malpighiales</taxon>
        <taxon>Salicaceae</taxon>
        <taxon>Saliceae</taxon>
        <taxon>Populus</taxon>
    </lineage>
</organism>
<evidence type="ECO:0000313" key="2">
    <source>
        <dbReference type="Proteomes" id="UP000006729"/>
    </source>
</evidence>
<dbReference type="EMBL" id="CM009296">
    <property type="protein sequence ID" value="KAI9391035.1"/>
    <property type="molecule type" value="Genomic_DNA"/>
</dbReference>
<protein>
    <submittedName>
        <fullName evidence="1">Uncharacterized protein</fullName>
    </submittedName>
</protein>
<sequence>MCYKVTCKQCNKYSWGGCGNHLTAVYAGIEKGKHCTCKPWPGVVILTEETAAEQQPYRALSANSATKAAADARHHRRWWRV</sequence>
<proteinExistence type="predicted"/>
<gene>
    <name evidence="1" type="ORF">POPTR_007G034000v4</name>
</gene>
<keyword evidence="2" id="KW-1185">Reference proteome</keyword>
<name>A0ACC0SP70_POPTR</name>
<dbReference type="Proteomes" id="UP000006729">
    <property type="component" value="Chromosome 7"/>
</dbReference>
<comment type="caution">
    <text evidence="1">The sequence shown here is derived from an EMBL/GenBank/DDBJ whole genome shotgun (WGS) entry which is preliminary data.</text>
</comment>
<evidence type="ECO:0000313" key="1">
    <source>
        <dbReference type="EMBL" id="KAI9391035.1"/>
    </source>
</evidence>